<keyword evidence="5 8" id="KW-0472">Membrane</keyword>
<name>A0AAE1HLG4_9NEOP</name>
<feature type="transmembrane region" description="Helical" evidence="8">
    <location>
        <begin position="106"/>
        <end position="129"/>
    </location>
</feature>
<evidence type="ECO:0000256" key="5">
    <source>
        <dbReference type="ARBA" id="ARBA00023136"/>
    </source>
</evidence>
<dbReference type="Proteomes" id="UP001219518">
    <property type="component" value="Unassembled WGS sequence"/>
</dbReference>
<evidence type="ECO:0000256" key="3">
    <source>
        <dbReference type="ARBA" id="ARBA00022692"/>
    </source>
</evidence>
<evidence type="ECO:0000313" key="11">
    <source>
        <dbReference type="Proteomes" id="UP001219518"/>
    </source>
</evidence>
<keyword evidence="3 8" id="KW-0812">Transmembrane</keyword>
<evidence type="ECO:0000256" key="8">
    <source>
        <dbReference type="SAM" id="Phobius"/>
    </source>
</evidence>
<comment type="caution">
    <text evidence="10">The sequence shown here is derived from an EMBL/GenBank/DDBJ whole genome shotgun (WGS) entry which is preliminary data.</text>
</comment>
<dbReference type="InterPro" id="IPR020846">
    <property type="entry name" value="MFS_dom"/>
</dbReference>
<organism evidence="10 11">
    <name type="scientific">Frankliniella fusca</name>
    <dbReference type="NCBI Taxonomy" id="407009"/>
    <lineage>
        <taxon>Eukaryota</taxon>
        <taxon>Metazoa</taxon>
        <taxon>Ecdysozoa</taxon>
        <taxon>Arthropoda</taxon>
        <taxon>Hexapoda</taxon>
        <taxon>Insecta</taxon>
        <taxon>Pterygota</taxon>
        <taxon>Neoptera</taxon>
        <taxon>Paraneoptera</taxon>
        <taxon>Thysanoptera</taxon>
        <taxon>Terebrantia</taxon>
        <taxon>Thripoidea</taxon>
        <taxon>Thripidae</taxon>
        <taxon>Frankliniella</taxon>
    </lineage>
</organism>
<dbReference type="PANTHER" id="PTHR48021">
    <property type="match status" value="1"/>
</dbReference>
<feature type="transmembrane region" description="Helical" evidence="8">
    <location>
        <begin position="412"/>
        <end position="432"/>
    </location>
</feature>
<dbReference type="FunFam" id="1.20.1250.20:FF:000055">
    <property type="entry name" value="Facilitated trehalose transporter Tret1-2 homolog"/>
    <property type="match status" value="1"/>
</dbReference>
<dbReference type="InterPro" id="IPR050549">
    <property type="entry name" value="MFS_Trehalose_Transporter"/>
</dbReference>
<dbReference type="Gene3D" id="1.20.1250.20">
    <property type="entry name" value="MFS general substrate transporter like domains"/>
    <property type="match status" value="1"/>
</dbReference>
<evidence type="ECO:0000256" key="7">
    <source>
        <dbReference type="ARBA" id="ARBA00024348"/>
    </source>
</evidence>
<sequence>MAPPGKKLPQYTAAIIASMSVMAAGCCIAWPSPALKILLHSKDPPFKLEPAEGSWIVSLKNVGNIIAPLPTGWLMGRLGRRVTLLASAVPFIVSWGLLVVCETAPLLYLARVLGGLGVGMAFTVTPIYLGEIADTQVRGALGTLLQAMLYCGILMEYVVGPYVSYLALALTSGAVPLVFFALFFFMPESPHWLLQRGRREEARRALAWLRGTGEQAVAAELGEMTRTLELQLQPHEKSGGGAAAAVPGGSLKDILFSKGPRKALIIILTLNVLKEMSGNSAVVAYAAGTLVKGTHSPYADEYVIAMGVVMFASTMACTQLVDRAGRRPLLLASCALSAVSLSTAGLYFFLKHLEYERYHSRVHMQAVSVDMSGATWLPVGGLLAYAAAFPLGLAPIPPALLGELFPVHLKGLAACSAAVAISVASLVVTKLYQVVGDSLGMHVVYWAFGASCVGGAAFVATFVPETKRKTFQQIQDELGGVVREKGAYDADEPLKVMA</sequence>
<keyword evidence="4 8" id="KW-1133">Transmembrane helix</keyword>
<feature type="transmembrane region" description="Helical" evidence="8">
    <location>
        <begin position="302"/>
        <end position="321"/>
    </location>
</feature>
<feature type="transmembrane region" description="Helical" evidence="8">
    <location>
        <begin position="82"/>
        <end position="100"/>
    </location>
</feature>
<feature type="transmembrane region" description="Helical" evidence="8">
    <location>
        <begin position="12"/>
        <end position="33"/>
    </location>
</feature>
<evidence type="ECO:0000259" key="9">
    <source>
        <dbReference type="PROSITE" id="PS50850"/>
    </source>
</evidence>
<reference evidence="10" key="1">
    <citation type="submission" date="2021-07" db="EMBL/GenBank/DDBJ databases">
        <authorList>
            <person name="Catto M.A."/>
            <person name="Jacobson A."/>
            <person name="Kennedy G."/>
            <person name="Labadie P."/>
            <person name="Hunt B.G."/>
            <person name="Srinivasan R."/>
        </authorList>
    </citation>
    <scope>NUCLEOTIDE SEQUENCE</scope>
    <source>
        <strain evidence="10">PL_HMW_Pooled</strain>
        <tissue evidence="10">Head</tissue>
    </source>
</reference>
<accession>A0AAE1HLG4</accession>
<dbReference type="PROSITE" id="PS00217">
    <property type="entry name" value="SUGAR_TRANSPORT_2"/>
    <property type="match status" value="1"/>
</dbReference>
<dbReference type="PANTHER" id="PTHR48021:SF46">
    <property type="entry name" value="MAJOR FACILITATOR SUPERFAMILY (MFS) PROFILE DOMAIN-CONTAINING PROTEIN"/>
    <property type="match status" value="1"/>
</dbReference>
<dbReference type="EMBL" id="JAHWGI010001147">
    <property type="protein sequence ID" value="KAK3923531.1"/>
    <property type="molecule type" value="Genomic_DNA"/>
</dbReference>
<protein>
    <submittedName>
        <fullName evidence="10">Facilitated trehalose transporter Tret1</fullName>
    </submittedName>
</protein>
<dbReference type="InterPro" id="IPR005828">
    <property type="entry name" value="MFS_sugar_transport-like"/>
</dbReference>
<dbReference type="InterPro" id="IPR036259">
    <property type="entry name" value="MFS_trans_sf"/>
</dbReference>
<evidence type="ECO:0000256" key="2">
    <source>
        <dbReference type="ARBA" id="ARBA00022475"/>
    </source>
</evidence>
<gene>
    <name evidence="10" type="ORF">KUF71_001939</name>
</gene>
<comment type="subcellular location">
    <subcellularLocation>
        <location evidence="1">Cell membrane</location>
        <topology evidence="1">Multi-pass membrane protein</topology>
    </subcellularLocation>
</comment>
<reference evidence="10" key="2">
    <citation type="journal article" date="2023" name="BMC Genomics">
        <title>Pest status, molecular evolution, and epigenetic factors derived from the genome assembly of Frankliniella fusca, a thysanopteran phytovirus vector.</title>
        <authorList>
            <person name="Catto M.A."/>
            <person name="Labadie P.E."/>
            <person name="Jacobson A.L."/>
            <person name="Kennedy G.G."/>
            <person name="Srinivasan R."/>
            <person name="Hunt B.G."/>
        </authorList>
    </citation>
    <scope>NUCLEOTIDE SEQUENCE</scope>
    <source>
        <strain evidence="10">PL_HMW_Pooled</strain>
    </source>
</reference>
<keyword evidence="6" id="KW-0325">Glycoprotein</keyword>
<keyword evidence="2" id="KW-1003">Cell membrane</keyword>
<evidence type="ECO:0000313" key="10">
    <source>
        <dbReference type="EMBL" id="KAK3923531.1"/>
    </source>
</evidence>
<proteinExistence type="inferred from homology"/>
<dbReference type="InterPro" id="IPR005829">
    <property type="entry name" value="Sugar_transporter_CS"/>
</dbReference>
<dbReference type="SUPFAM" id="SSF103473">
    <property type="entry name" value="MFS general substrate transporter"/>
    <property type="match status" value="1"/>
</dbReference>
<feature type="domain" description="Major facilitator superfamily (MFS) profile" evidence="9">
    <location>
        <begin position="1"/>
        <end position="467"/>
    </location>
</feature>
<dbReference type="PROSITE" id="PS50850">
    <property type="entry name" value="MFS"/>
    <property type="match status" value="1"/>
</dbReference>
<dbReference type="Pfam" id="PF00083">
    <property type="entry name" value="Sugar_tr"/>
    <property type="match status" value="1"/>
</dbReference>
<comment type="similarity">
    <text evidence="7">Belongs to the major facilitator superfamily. Sugar transporter (TC 2.A.1.1) family. Trehalose transporter subfamily.</text>
</comment>
<evidence type="ECO:0000256" key="4">
    <source>
        <dbReference type="ARBA" id="ARBA00022989"/>
    </source>
</evidence>
<feature type="transmembrane region" description="Helical" evidence="8">
    <location>
        <begin position="376"/>
        <end position="400"/>
    </location>
</feature>
<dbReference type="GO" id="GO:0005886">
    <property type="term" value="C:plasma membrane"/>
    <property type="evidence" value="ECO:0007669"/>
    <property type="project" value="UniProtKB-SubCell"/>
</dbReference>
<dbReference type="InterPro" id="IPR003663">
    <property type="entry name" value="Sugar/inositol_transpt"/>
</dbReference>
<evidence type="ECO:0000256" key="1">
    <source>
        <dbReference type="ARBA" id="ARBA00004651"/>
    </source>
</evidence>
<dbReference type="AlphaFoldDB" id="A0AAE1HLG4"/>
<feature type="transmembrane region" description="Helical" evidence="8">
    <location>
        <begin position="165"/>
        <end position="186"/>
    </location>
</feature>
<feature type="transmembrane region" description="Helical" evidence="8">
    <location>
        <begin position="444"/>
        <end position="463"/>
    </location>
</feature>
<dbReference type="PROSITE" id="PS51257">
    <property type="entry name" value="PROKAR_LIPOPROTEIN"/>
    <property type="match status" value="1"/>
</dbReference>
<evidence type="ECO:0000256" key="6">
    <source>
        <dbReference type="ARBA" id="ARBA00023180"/>
    </source>
</evidence>
<feature type="transmembrane region" description="Helical" evidence="8">
    <location>
        <begin position="141"/>
        <end position="159"/>
    </location>
</feature>
<dbReference type="GO" id="GO:0022857">
    <property type="term" value="F:transmembrane transporter activity"/>
    <property type="evidence" value="ECO:0007669"/>
    <property type="project" value="InterPro"/>
</dbReference>
<keyword evidence="11" id="KW-1185">Reference proteome</keyword>
<dbReference type="PRINTS" id="PR00171">
    <property type="entry name" value="SUGRTRNSPORT"/>
</dbReference>
<feature type="transmembrane region" description="Helical" evidence="8">
    <location>
        <begin position="328"/>
        <end position="350"/>
    </location>
</feature>